<dbReference type="EMBL" id="JAULSV010000002">
    <property type="protein sequence ID" value="KAK0651259.1"/>
    <property type="molecule type" value="Genomic_DNA"/>
</dbReference>
<accession>A0AA40CW10</accession>
<proteinExistence type="predicted"/>
<evidence type="ECO:0000313" key="1">
    <source>
        <dbReference type="EMBL" id="KAK0651259.1"/>
    </source>
</evidence>
<name>A0AA40CW10_9PEZI</name>
<dbReference type="Proteomes" id="UP001174936">
    <property type="component" value="Unassembled WGS sequence"/>
</dbReference>
<sequence length="134" mass="15071">MRFRGWHAGRVVVCVPPLVPTTARLVVPSAGSTLKNEDDHEPRQIIAPAISKRHDLFLWMAATIDSLDFPLVWDESKLCNYGSARRNGAHGIHATSSRIRLTAVGYHVQPMQNFAFVCDNLFRDGRLVRTSARY</sequence>
<gene>
    <name evidence="1" type="ORF">B0T16DRAFT_403472</name>
</gene>
<protein>
    <submittedName>
        <fullName evidence="1">Uncharacterized protein</fullName>
    </submittedName>
</protein>
<dbReference type="AlphaFoldDB" id="A0AA40CW10"/>
<keyword evidence="2" id="KW-1185">Reference proteome</keyword>
<organism evidence="1 2">
    <name type="scientific">Cercophora newfieldiana</name>
    <dbReference type="NCBI Taxonomy" id="92897"/>
    <lineage>
        <taxon>Eukaryota</taxon>
        <taxon>Fungi</taxon>
        <taxon>Dikarya</taxon>
        <taxon>Ascomycota</taxon>
        <taxon>Pezizomycotina</taxon>
        <taxon>Sordariomycetes</taxon>
        <taxon>Sordariomycetidae</taxon>
        <taxon>Sordariales</taxon>
        <taxon>Lasiosphaeriaceae</taxon>
        <taxon>Cercophora</taxon>
    </lineage>
</organism>
<evidence type="ECO:0000313" key="2">
    <source>
        <dbReference type="Proteomes" id="UP001174936"/>
    </source>
</evidence>
<comment type="caution">
    <text evidence="1">The sequence shown here is derived from an EMBL/GenBank/DDBJ whole genome shotgun (WGS) entry which is preliminary data.</text>
</comment>
<reference evidence="1" key="1">
    <citation type="submission" date="2023-06" db="EMBL/GenBank/DDBJ databases">
        <title>Genome-scale phylogeny and comparative genomics of the fungal order Sordariales.</title>
        <authorList>
            <consortium name="Lawrence Berkeley National Laboratory"/>
            <person name="Hensen N."/>
            <person name="Bonometti L."/>
            <person name="Westerberg I."/>
            <person name="Brannstrom I.O."/>
            <person name="Guillou S."/>
            <person name="Cros-Aarteil S."/>
            <person name="Calhoun S."/>
            <person name="Haridas S."/>
            <person name="Kuo A."/>
            <person name="Mondo S."/>
            <person name="Pangilinan J."/>
            <person name="Riley R."/>
            <person name="Labutti K."/>
            <person name="Andreopoulos B."/>
            <person name="Lipzen A."/>
            <person name="Chen C."/>
            <person name="Yanf M."/>
            <person name="Daum C."/>
            <person name="Ng V."/>
            <person name="Clum A."/>
            <person name="Steindorff A."/>
            <person name="Ohm R."/>
            <person name="Martin F."/>
            <person name="Silar P."/>
            <person name="Natvig D."/>
            <person name="Lalanne C."/>
            <person name="Gautier V."/>
            <person name="Ament-Velasquez S.L."/>
            <person name="Kruys A."/>
            <person name="Hutchinson M.I."/>
            <person name="Powell A.J."/>
            <person name="Barry K."/>
            <person name="Miller A.N."/>
            <person name="Grigoriev I.V."/>
            <person name="Debuchy R."/>
            <person name="Gladieux P."/>
            <person name="Thoren M.H."/>
            <person name="Johannesson H."/>
        </authorList>
    </citation>
    <scope>NUCLEOTIDE SEQUENCE</scope>
    <source>
        <strain evidence="1">SMH2532-1</strain>
    </source>
</reference>